<feature type="region of interest" description="Disordered" evidence="2">
    <location>
        <begin position="204"/>
        <end position="267"/>
    </location>
</feature>
<sequence length="818" mass="88703">MVPPKKMSLQEFFNDESYGGSWADEDIDMASISVPIERHSHYNQSSYNDPFGSHHGSSRSGGVPYDNGPPYIIKLLNLPITANDGFVEDLLQSRYTTFVKFKIVADPSSNILETHVIKKVAFVELSSAADLQKALKWHDLYYKGNRRVVVELADFNDFQHCIQFNTQHGAEIQQIQDDFIANKNQQSHPRHMALLDQIDTFSPQHSHANAYHPPGTRNPPSFSRSPIRGSAQLHSAPDKWRNLPALGESKTPALAPSSSAPVKHKVSPFGEAKPVDVLSKQQEIEKKLINLNNTTVQTLGPDGEISDVEDVVRQFHENASPKLRRSSLGRRTSTTSTDGGRRSSISILKRPPIPHDDVHEASPDIAPKTAIPTPAQAPTHSSELNKAGTPKLSPAPIPPSAYPSNGVGKSLAELLREPNDDLASISSGGRRTPTTKNSTPKPAVVKPVILKKKVTSSPLIPKVDLTLKESEFLAQGENKKQTPLQLQADHAKEIEIEDKLKKINDTLSKTNLAVEKKDVAEIVTSTASNSVAKEEPEAQHEIKAENSVEERPDFKKELSDIVKKSHVRDSRKQPHSSTYREGPRFQPNTSRRFNNSTNGHQRSFGDRNVEGVASHPITASTSGKLNNAEDSVSAGGRNFRQPRSQNTYDRFRSRSPTKNKGRVLGNKRESVSPSNAEKNAEKSTISTSTSTPASTPSAANGTNGSHGNSKKEEVVNSSSTGSGVTPEIQKSSESVESASSTTATAGSSASATSENDDTSSSTSFRGGHGRGRGRGRGRGTSSRGRGSRGGRGGARGNFNLHYVRSKPSDESSAKGNDA</sequence>
<keyword evidence="5" id="KW-1185">Reference proteome</keyword>
<feature type="compositionally biased region" description="Low complexity" evidence="2">
    <location>
        <begin position="715"/>
        <end position="765"/>
    </location>
</feature>
<dbReference type="STRING" id="322104.A3LUH5"/>
<dbReference type="InterPro" id="IPR000504">
    <property type="entry name" value="RRM_dom"/>
</dbReference>
<dbReference type="InterPro" id="IPR035979">
    <property type="entry name" value="RBD_domain_sf"/>
</dbReference>
<evidence type="ECO:0000259" key="3">
    <source>
        <dbReference type="PROSITE" id="PS50102"/>
    </source>
</evidence>
<protein>
    <submittedName>
        <fullName evidence="4">Suppressor of DNA polymerase and splicing mutations</fullName>
    </submittedName>
</protein>
<keyword evidence="1" id="KW-0694">RNA-binding</keyword>
<accession>A3LUH5</accession>
<evidence type="ECO:0000313" key="5">
    <source>
        <dbReference type="Proteomes" id="UP000002258"/>
    </source>
</evidence>
<feature type="compositionally biased region" description="Polar residues" evidence="2">
    <location>
        <begin position="617"/>
        <end position="630"/>
    </location>
</feature>
<feature type="region of interest" description="Disordered" evidence="2">
    <location>
        <begin position="421"/>
        <end position="443"/>
    </location>
</feature>
<dbReference type="AlphaFoldDB" id="A3LUH5"/>
<dbReference type="OrthoDB" id="48651at2759"/>
<dbReference type="GeneID" id="4838504"/>
<dbReference type="OMA" id="FNLHYVR"/>
<feature type="compositionally biased region" description="Low complexity" evidence="2">
    <location>
        <begin position="683"/>
        <end position="699"/>
    </location>
</feature>
<dbReference type="EMBL" id="CP000498">
    <property type="protein sequence ID" value="ABN66590.2"/>
    <property type="molecule type" value="Genomic_DNA"/>
</dbReference>
<dbReference type="RefSeq" id="XP_001384619.2">
    <property type="nucleotide sequence ID" value="XM_001384582.1"/>
</dbReference>
<dbReference type="InParanoid" id="A3LUH5"/>
<feature type="compositionally biased region" description="Low complexity" evidence="2">
    <location>
        <begin position="329"/>
        <end position="344"/>
    </location>
</feature>
<evidence type="ECO:0000256" key="2">
    <source>
        <dbReference type="SAM" id="MobiDB-lite"/>
    </source>
</evidence>
<feature type="domain" description="RRM" evidence="3">
    <location>
        <begin position="71"/>
        <end position="155"/>
    </location>
</feature>
<dbReference type="PROSITE" id="PS50102">
    <property type="entry name" value="RRM"/>
    <property type="match status" value="1"/>
</dbReference>
<evidence type="ECO:0000313" key="4">
    <source>
        <dbReference type="EMBL" id="ABN66590.2"/>
    </source>
</evidence>
<feature type="region of interest" description="Disordered" evidence="2">
    <location>
        <begin position="316"/>
        <end position="407"/>
    </location>
</feature>
<feature type="compositionally biased region" description="Polar residues" evidence="2">
    <location>
        <begin position="586"/>
        <end position="601"/>
    </location>
</feature>
<feature type="region of interest" description="Disordered" evidence="2">
    <location>
        <begin position="526"/>
        <end position="818"/>
    </location>
</feature>
<dbReference type="HOGENOM" id="CLU_019058_0_0_1"/>
<evidence type="ECO:0000256" key="1">
    <source>
        <dbReference type="PROSITE-ProRule" id="PRU00176"/>
    </source>
</evidence>
<gene>
    <name evidence="4" type="primary">PSP2</name>
    <name evidence="4" type="ORF">PICST_67695</name>
</gene>
<organism evidence="4 5">
    <name type="scientific">Scheffersomyces stipitis (strain ATCC 58785 / CBS 6054 / NBRC 10063 / NRRL Y-11545)</name>
    <name type="common">Yeast</name>
    <name type="synonym">Pichia stipitis</name>
    <dbReference type="NCBI Taxonomy" id="322104"/>
    <lineage>
        <taxon>Eukaryota</taxon>
        <taxon>Fungi</taxon>
        <taxon>Dikarya</taxon>
        <taxon>Ascomycota</taxon>
        <taxon>Saccharomycotina</taxon>
        <taxon>Pichiomycetes</taxon>
        <taxon>Debaryomycetaceae</taxon>
        <taxon>Scheffersomyces</taxon>
    </lineage>
</organism>
<dbReference type="GO" id="GO:0003723">
    <property type="term" value="F:RNA binding"/>
    <property type="evidence" value="ECO:0007669"/>
    <property type="project" value="UniProtKB-UniRule"/>
</dbReference>
<reference evidence="4 5" key="1">
    <citation type="journal article" date="2007" name="Nat. Biotechnol.">
        <title>Genome sequence of the lignocellulose-bioconverting and xylose-fermenting yeast Pichia stipitis.</title>
        <authorList>
            <person name="Jeffries T.W."/>
            <person name="Grigoriev I.V."/>
            <person name="Grimwood J."/>
            <person name="Laplaza J.M."/>
            <person name="Aerts A."/>
            <person name="Salamov A."/>
            <person name="Schmutz J."/>
            <person name="Lindquist E."/>
            <person name="Dehal P."/>
            <person name="Shapiro H."/>
            <person name="Jin Y.S."/>
            <person name="Passoth V."/>
            <person name="Richardson P.M."/>
        </authorList>
    </citation>
    <scope>NUCLEOTIDE SEQUENCE [LARGE SCALE GENOMIC DNA]</scope>
    <source>
        <strain evidence="5">ATCC 58785 / CBS 6054 / NBRC 10063 / NRRL Y-11545</strain>
    </source>
</reference>
<feature type="compositionally biased region" description="Basic and acidic residues" evidence="2">
    <location>
        <begin position="353"/>
        <end position="362"/>
    </location>
</feature>
<dbReference type="KEGG" id="pic:PICST_67695"/>
<dbReference type="SUPFAM" id="SSF54928">
    <property type="entry name" value="RNA-binding domain, RBD"/>
    <property type="match status" value="1"/>
</dbReference>
<feature type="compositionally biased region" description="Basic and acidic residues" evidence="2">
    <location>
        <begin position="806"/>
        <end position="818"/>
    </location>
</feature>
<feature type="compositionally biased region" description="Basic residues" evidence="2">
    <location>
        <begin position="767"/>
        <end position="777"/>
    </location>
</feature>
<proteinExistence type="predicted"/>
<name>A3LUH5_PICST</name>
<feature type="compositionally biased region" description="Polar residues" evidence="2">
    <location>
        <begin position="424"/>
        <end position="440"/>
    </location>
</feature>
<feature type="compositionally biased region" description="Basic and acidic residues" evidence="2">
    <location>
        <begin position="532"/>
        <end position="572"/>
    </location>
</feature>
<feature type="compositionally biased region" description="Polar residues" evidence="2">
    <location>
        <begin position="641"/>
        <end position="652"/>
    </location>
</feature>
<dbReference type="CDD" id="cd00590">
    <property type="entry name" value="RRM_SF"/>
    <property type="match status" value="1"/>
</dbReference>
<dbReference type="eggNOG" id="ENOG502S558">
    <property type="taxonomic scope" value="Eukaryota"/>
</dbReference>
<dbReference type="Proteomes" id="UP000002258">
    <property type="component" value="Chromosome 4"/>
</dbReference>